<gene>
    <name evidence="1" type="ORF">CLEP1334_LOCUS12226</name>
</gene>
<proteinExistence type="predicted"/>
<dbReference type="EMBL" id="HBER01024343">
    <property type="protein sequence ID" value="CAD8536944.1"/>
    <property type="molecule type" value="Transcribed_RNA"/>
</dbReference>
<evidence type="ECO:0000313" key="1">
    <source>
        <dbReference type="EMBL" id="CAD8536944.1"/>
    </source>
</evidence>
<organism evidence="1">
    <name type="scientific">Calcidiscus leptoporus</name>
    <dbReference type="NCBI Taxonomy" id="127549"/>
    <lineage>
        <taxon>Eukaryota</taxon>
        <taxon>Haptista</taxon>
        <taxon>Haptophyta</taxon>
        <taxon>Prymnesiophyceae</taxon>
        <taxon>Coccolithales</taxon>
        <taxon>Calcidiscaceae</taxon>
        <taxon>Calcidiscus</taxon>
    </lineage>
</organism>
<reference evidence="1" key="1">
    <citation type="submission" date="2021-01" db="EMBL/GenBank/DDBJ databases">
        <authorList>
            <person name="Corre E."/>
            <person name="Pelletier E."/>
            <person name="Niang G."/>
            <person name="Scheremetjew M."/>
            <person name="Finn R."/>
            <person name="Kale V."/>
            <person name="Holt S."/>
            <person name="Cochrane G."/>
            <person name="Meng A."/>
            <person name="Brown T."/>
            <person name="Cohen L."/>
        </authorList>
    </citation>
    <scope>NUCLEOTIDE SEQUENCE</scope>
    <source>
        <strain evidence="1">RCC1130</strain>
    </source>
</reference>
<protein>
    <submittedName>
        <fullName evidence="1">Uncharacterized protein</fullName>
    </submittedName>
</protein>
<name>A0A7S0IZW2_9EUKA</name>
<dbReference type="AlphaFoldDB" id="A0A7S0IZW2"/>
<sequence length="468" mass="50604">MTQALLSLHEAMISRLQPGVAAVRAGHFPREHELQCILQSVKVLTVAQQARLNNSQAGMHILASQAGECAATLRHSANNTKVGMSRTAETESDRQRICGQATLPDPTACRDNWHHRLHSGAGAMFIFAAYVQDTYNAYLAKLAVRSVRAFHPEATILIIDNASPQHGFNSSAHFFEGITQLPCGPCQPAPKHVRSPRGEDHHQRGDGCACGAIEVVRIHGRNSLREFGALAVAARRVASMSKASRPETLALVQHSTGLLAPVPFARLPPHCPFVGLFIPYSWQFKDYRAMGRWGLACSEKAFGRLGVDRGFMKSPPNAFWSPSSNGAMLIRLAALEELAAVGMFNDPVVAKLATRHSCWETNSGLLGAWLAQNRSKAAHPSYSPRGTLLDAACVVPVGWKLHGLNTIPGAVAQSWTSAALDDACSEVAMGCHAVSAPRQPKGTRAPEDLEDMHAHEAGHHRTGWSHRA</sequence>
<accession>A0A7S0IZW2</accession>